<feature type="chain" id="PRO_5013109394" evidence="1">
    <location>
        <begin position="22"/>
        <end position="153"/>
    </location>
</feature>
<proteinExistence type="predicted"/>
<name>A0A1L7XCT5_9HELO</name>
<dbReference type="Proteomes" id="UP000184330">
    <property type="component" value="Unassembled WGS sequence"/>
</dbReference>
<keyword evidence="3" id="KW-1185">Reference proteome</keyword>
<sequence>MALTMLSILTLLLSFVPLVMPLHETNNGKSADSSTLYMLAASVSGPKAVNILKSVYKQFAQVHPAVIARYNTKNPPVGAVVSRETYSDLGSRGKGDVNCFPISVWDWTRAKGREAATSGPLVVHASAVTGMLPFGTIMLFSQLAPISAATDKT</sequence>
<accession>A0A1L7XCT5</accession>
<keyword evidence="1" id="KW-0732">Signal</keyword>
<dbReference type="EMBL" id="FJOG01000022">
    <property type="protein sequence ID" value="CZR62835.1"/>
    <property type="molecule type" value="Genomic_DNA"/>
</dbReference>
<evidence type="ECO:0000313" key="3">
    <source>
        <dbReference type="Proteomes" id="UP000184330"/>
    </source>
</evidence>
<evidence type="ECO:0000313" key="2">
    <source>
        <dbReference type="EMBL" id="CZR62835.1"/>
    </source>
</evidence>
<protein>
    <submittedName>
        <fullName evidence="2">Uncharacterized protein</fullName>
    </submittedName>
</protein>
<dbReference type="AlphaFoldDB" id="A0A1L7XCT5"/>
<organism evidence="2 3">
    <name type="scientific">Phialocephala subalpina</name>
    <dbReference type="NCBI Taxonomy" id="576137"/>
    <lineage>
        <taxon>Eukaryota</taxon>
        <taxon>Fungi</taxon>
        <taxon>Dikarya</taxon>
        <taxon>Ascomycota</taxon>
        <taxon>Pezizomycotina</taxon>
        <taxon>Leotiomycetes</taxon>
        <taxon>Helotiales</taxon>
        <taxon>Mollisiaceae</taxon>
        <taxon>Phialocephala</taxon>
        <taxon>Phialocephala fortinii species complex</taxon>
    </lineage>
</organism>
<gene>
    <name evidence="2" type="ORF">PAC_12732</name>
</gene>
<feature type="signal peptide" evidence="1">
    <location>
        <begin position="1"/>
        <end position="21"/>
    </location>
</feature>
<reference evidence="2 3" key="1">
    <citation type="submission" date="2016-03" db="EMBL/GenBank/DDBJ databases">
        <authorList>
            <person name="Ploux O."/>
        </authorList>
    </citation>
    <scope>NUCLEOTIDE SEQUENCE [LARGE SCALE GENOMIC DNA]</scope>
    <source>
        <strain evidence="2 3">UAMH 11012</strain>
    </source>
</reference>
<evidence type="ECO:0000256" key="1">
    <source>
        <dbReference type="SAM" id="SignalP"/>
    </source>
</evidence>